<dbReference type="Gene3D" id="3.40.50.1110">
    <property type="entry name" value="SGNH hydrolase"/>
    <property type="match status" value="1"/>
</dbReference>
<proteinExistence type="inferred from homology"/>
<keyword evidence="3" id="KW-1185">Reference proteome</keyword>
<dbReference type="PANTHER" id="PTHR22835">
    <property type="entry name" value="ZINC FINGER FYVE DOMAIN CONTAINING PROTEIN"/>
    <property type="match status" value="1"/>
</dbReference>
<dbReference type="InterPro" id="IPR036514">
    <property type="entry name" value="SGNH_hydro_sf"/>
</dbReference>
<dbReference type="AlphaFoldDB" id="A0AAD8HH21"/>
<dbReference type="PANTHER" id="PTHR22835:SF557">
    <property type="entry name" value="LIPASE_HYDROLASE FAMILY PROTEIN, PUTATIVE, EXPRESSED-RELATED"/>
    <property type="match status" value="1"/>
</dbReference>
<accession>A0AAD8HH21</accession>
<comment type="caution">
    <text evidence="2">The sequence shown here is derived from an EMBL/GenBank/DDBJ whole genome shotgun (WGS) entry which is preliminary data.</text>
</comment>
<evidence type="ECO:0000313" key="2">
    <source>
        <dbReference type="EMBL" id="KAK1366473.1"/>
    </source>
</evidence>
<evidence type="ECO:0000256" key="1">
    <source>
        <dbReference type="ARBA" id="ARBA00008668"/>
    </source>
</evidence>
<comment type="similarity">
    <text evidence="1">Belongs to the 'GDSL' lipolytic enzyme family.</text>
</comment>
<organism evidence="2 3">
    <name type="scientific">Heracleum sosnowskyi</name>
    <dbReference type="NCBI Taxonomy" id="360622"/>
    <lineage>
        <taxon>Eukaryota</taxon>
        <taxon>Viridiplantae</taxon>
        <taxon>Streptophyta</taxon>
        <taxon>Embryophyta</taxon>
        <taxon>Tracheophyta</taxon>
        <taxon>Spermatophyta</taxon>
        <taxon>Magnoliopsida</taxon>
        <taxon>eudicotyledons</taxon>
        <taxon>Gunneridae</taxon>
        <taxon>Pentapetalae</taxon>
        <taxon>asterids</taxon>
        <taxon>campanulids</taxon>
        <taxon>Apiales</taxon>
        <taxon>Apiaceae</taxon>
        <taxon>Apioideae</taxon>
        <taxon>apioid superclade</taxon>
        <taxon>Tordylieae</taxon>
        <taxon>Tordyliinae</taxon>
        <taxon>Heracleum</taxon>
    </lineage>
</organism>
<gene>
    <name evidence="2" type="ORF">POM88_042034</name>
</gene>
<dbReference type="EMBL" id="JAUIZM010000009">
    <property type="protein sequence ID" value="KAK1366473.1"/>
    <property type="molecule type" value="Genomic_DNA"/>
</dbReference>
<dbReference type="Proteomes" id="UP001237642">
    <property type="component" value="Unassembled WGS sequence"/>
</dbReference>
<reference evidence="2" key="1">
    <citation type="submission" date="2023-02" db="EMBL/GenBank/DDBJ databases">
        <title>Genome of toxic invasive species Heracleum sosnowskyi carries increased number of genes despite the absence of recent whole-genome duplications.</title>
        <authorList>
            <person name="Schelkunov M."/>
            <person name="Shtratnikova V."/>
            <person name="Makarenko M."/>
            <person name="Klepikova A."/>
            <person name="Omelchenko D."/>
            <person name="Novikova G."/>
            <person name="Obukhova E."/>
            <person name="Bogdanov V."/>
            <person name="Penin A."/>
            <person name="Logacheva M."/>
        </authorList>
    </citation>
    <scope>NUCLEOTIDE SEQUENCE</scope>
    <source>
        <strain evidence="2">Hsosn_3</strain>
        <tissue evidence="2">Leaf</tissue>
    </source>
</reference>
<sequence length="127" mass="14746">MCSHIRKSFGLELFIEPNWNRLLISKISQLGCCCSDYKYIKENTFIFNLKKLSVESVNKQSYSHNTIYQSKVEVLRKQFPDALIVYADYWNAYGTVIENAHNYGFNELYKVCCGSSGGQYNYDYSGQ</sequence>
<name>A0AAD8HH21_9APIA</name>
<evidence type="ECO:0000313" key="3">
    <source>
        <dbReference type="Proteomes" id="UP001237642"/>
    </source>
</evidence>
<protein>
    <submittedName>
        <fullName evidence="2">Uncharacterized protein</fullName>
    </submittedName>
</protein>
<reference evidence="2" key="2">
    <citation type="submission" date="2023-05" db="EMBL/GenBank/DDBJ databases">
        <authorList>
            <person name="Schelkunov M.I."/>
        </authorList>
    </citation>
    <scope>NUCLEOTIDE SEQUENCE</scope>
    <source>
        <strain evidence="2">Hsosn_3</strain>
        <tissue evidence="2">Leaf</tissue>
    </source>
</reference>